<dbReference type="KEGG" id="cvn:111112485"/>
<dbReference type="InterPro" id="IPR000953">
    <property type="entry name" value="Chromo/chromo_shadow_dom"/>
</dbReference>
<dbReference type="RefSeq" id="XP_022305704.1">
    <property type="nucleotide sequence ID" value="XM_022449996.1"/>
</dbReference>
<sequence length="461" mass="52899">MSDVSKLQKECDDFKPILDYLCSDELPQNAKVARKITAQAQSYVMTDDVLYHFYTARTRGVPRPARPIKQLAVPNSLREDIIASYHDSIAGGGHLGIDRTWCEAIPLQSQEASVVAEALFSEIICRYGAPSVLVSDRGQNFMSKLVAALCELFDITRHRTSSYHPQTNSTVERLNSTIAQSLRMYADSHSIGPRFTFNWPKLLPGIMMAFRMSPATQSTQFSPFELVFGKQMRLPIDTSLRPNTTVAKDFKTHLEDLVSKLKLIREIATTNIQKCQQVQKTRYDQNSKVAQFKQGDKVWLSVRKFPVGVSPKLCSKWDGPFFISNIGPNATFKLTRCTTNKPVKSYIHANRLKPYNDPEFRTVMYKNNTRRIQPDDIPIPPAQPNIQQLPQRPDPDQFYAIEKLLGKKQIRGKTYFRVKWVGFQETTWEPQDEIPPLPLQEFYTTHTKAAKRRKRKFFTRN</sequence>
<dbReference type="Gene3D" id="2.40.50.40">
    <property type="match status" value="1"/>
</dbReference>
<dbReference type="InterPro" id="IPR050951">
    <property type="entry name" value="Retrovirus_Pol_polyprotein"/>
</dbReference>
<dbReference type="PROSITE" id="PS50013">
    <property type="entry name" value="CHROMO_2"/>
    <property type="match status" value="1"/>
</dbReference>
<organism evidence="3 4">
    <name type="scientific">Crassostrea virginica</name>
    <name type="common">Eastern oyster</name>
    <dbReference type="NCBI Taxonomy" id="6565"/>
    <lineage>
        <taxon>Eukaryota</taxon>
        <taxon>Metazoa</taxon>
        <taxon>Spiralia</taxon>
        <taxon>Lophotrochozoa</taxon>
        <taxon>Mollusca</taxon>
        <taxon>Bivalvia</taxon>
        <taxon>Autobranchia</taxon>
        <taxon>Pteriomorphia</taxon>
        <taxon>Ostreida</taxon>
        <taxon>Ostreoidea</taxon>
        <taxon>Ostreidae</taxon>
        <taxon>Crassostrea</taxon>
    </lineage>
</organism>
<dbReference type="InterPro" id="IPR036397">
    <property type="entry name" value="RNaseH_sf"/>
</dbReference>
<dbReference type="PANTHER" id="PTHR37984:SF5">
    <property type="entry name" value="PROTEIN NYNRIN-LIKE"/>
    <property type="match status" value="1"/>
</dbReference>
<dbReference type="SMART" id="SM00298">
    <property type="entry name" value="CHROMO"/>
    <property type="match status" value="1"/>
</dbReference>
<dbReference type="AlphaFoldDB" id="A0A8B8BS72"/>
<dbReference type="PANTHER" id="PTHR37984">
    <property type="entry name" value="PROTEIN CBG26694"/>
    <property type="match status" value="1"/>
</dbReference>
<dbReference type="OrthoDB" id="6149191at2759"/>
<dbReference type="InterPro" id="IPR001584">
    <property type="entry name" value="Integrase_cat-core"/>
</dbReference>
<dbReference type="Gene3D" id="1.10.340.70">
    <property type="match status" value="1"/>
</dbReference>
<feature type="domain" description="Integrase catalytic" evidence="2">
    <location>
        <begin position="104"/>
        <end position="231"/>
    </location>
</feature>
<name>A0A8B8BS72_CRAVI</name>
<dbReference type="CDD" id="cd00024">
    <property type="entry name" value="CD_CSD"/>
    <property type="match status" value="1"/>
</dbReference>
<feature type="domain" description="Chromo" evidence="1">
    <location>
        <begin position="399"/>
        <end position="461"/>
    </location>
</feature>
<accession>A0A8B8BS72</accession>
<proteinExistence type="predicted"/>
<dbReference type="GO" id="GO:0015074">
    <property type="term" value="P:DNA integration"/>
    <property type="evidence" value="ECO:0007669"/>
    <property type="project" value="InterPro"/>
</dbReference>
<dbReference type="GO" id="GO:0003676">
    <property type="term" value="F:nucleic acid binding"/>
    <property type="evidence" value="ECO:0007669"/>
    <property type="project" value="InterPro"/>
</dbReference>
<dbReference type="Gene3D" id="3.30.420.10">
    <property type="entry name" value="Ribonuclease H-like superfamily/Ribonuclease H"/>
    <property type="match status" value="1"/>
</dbReference>
<dbReference type="PROSITE" id="PS50994">
    <property type="entry name" value="INTEGRASE"/>
    <property type="match status" value="1"/>
</dbReference>
<gene>
    <name evidence="4" type="primary">LOC111112485</name>
</gene>
<evidence type="ECO:0000259" key="2">
    <source>
        <dbReference type="PROSITE" id="PS50994"/>
    </source>
</evidence>
<dbReference type="InterPro" id="IPR012337">
    <property type="entry name" value="RNaseH-like_sf"/>
</dbReference>
<evidence type="ECO:0000313" key="3">
    <source>
        <dbReference type="Proteomes" id="UP000694844"/>
    </source>
</evidence>
<dbReference type="Proteomes" id="UP000694844">
    <property type="component" value="Chromosome 9"/>
</dbReference>
<protein>
    <submittedName>
        <fullName evidence="4">Uncharacterized protein LOC111112485</fullName>
    </submittedName>
</protein>
<reference evidence="4" key="1">
    <citation type="submission" date="2025-08" db="UniProtKB">
        <authorList>
            <consortium name="RefSeq"/>
        </authorList>
    </citation>
    <scope>IDENTIFICATION</scope>
    <source>
        <tissue evidence="4">Whole sample</tissue>
    </source>
</reference>
<evidence type="ECO:0000313" key="4">
    <source>
        <dbReference type="RefSeq" id="XP_022305704.1"/>
    </source>
</evidence>
<dbReference type="SUPFAM" id="SSF54160">
    <property type="entry name" value="Chromo domain-like"/>
    <property type="match status" value="1"/>
</dbReference>
<keyword evidence="3" id="KW-1185">Reference proteome</keyword>
<dbReference type="SUPFAM" id="SSF53098">
    <property type="entry name" value="Ribonuclease H-like"/>
    <property type="match status" value="1"/>
</dbReference>
<dbReference type="GeneID" id="111112485"/>
<dbReference type="InterPro" id="IPR016197">
    <property type="entry name" value="Chromo-like_dom_sf"/>
</dbReference>
<evidence type="ECO:0000259" key="1">
    <source>
        <dbReference type="PROSITE" id="PS50013"/>
    </source>
</evidence>